<comment type="caution">
    <text evidence="2">The sequence shown here is derived from an EMBL/GenBank/DDBJ whole genome shotgun (WGS) entry which is preliminary data.</text>
</comment>
<sequence>MAINKKQSSPKLASQAAKALQNENSSEIKKKLAASVVAQARTGKQTGAEMETIASDVMKSSKYSKETKSYAASLLSQSNKPR</sequence>
<accession>A0A5Y2SLG5</accession>
<dbReference type="Proteomes" id="UP000839836">
    <property type="component" value="Unassembled WGS sequence"/>
</dbReference>
<evidence type="ECO:0000313" key="2">
    <source>
        <dbReference type="EMBL" id="ECF6076932.1"/>
    </source>
</evidence>
<dbReference type="AlphaFoldDB" id="A0A5Y2SLG5"/>
<name>A0A5Y2SLG5_SALHO</name>
<feature type="compositionally biased region" description="Polar residues" evidence="1">
    <location>
        <begin position="1"/>
        <end position="12"/>
    </location>
</feature>
<gene>
    <name evidence="2" type="ORF">FNH47_23885</name>
</gene>
<organism evidence="2">
    <name type="scientific">Salmonella houtenae</name>
    <dbReference type="NCBI Taxonomy" id="59205"/>
    <lineage>
        <taxon>Bacteria</taxon>
        <taxon>Pseudomonadati</taxon>
        <taxon>Pseudomonadota</taxon>
        <taxon>Gammaproteobacteria</taxon>
        <taxon>Enterobacterales</taxon>
        <taxon>Enterobacteriaceae</taxon>
        <taxon>Salmonella</taxon>
    </lineage>
</organism>
<protein>
    <submittedName>
        <fullName evidence="2">Uncharacterized protein</fullName>
    </submittedName>
</protein>
<reference evidence="2" key="1">
    <citation type="submission" date="2019-07" db="EMBL/GenBank/DDBJ databases">
        <authorList>
            <person name="Ashton P.M."/>
            <person name="Dallman T."/>
            <person name="Nair S."/>
            <person name="De Pinna E."/>
            <person name="Peters T."/>
            <person name="Grant K."/>
        </authorList>
    </citation>
    <scope>NUCLEOTIDE SEQUENCE [LARGE SCALE GENOMIC DNA]</scope>
    <source>
        <strain evidence="2">674345</strain>
    </source>
</reference>
<evidence type="ECO:0000256" key="1">
    <source>
        <dbReference type="SAM" id="MobiDB-lite"/>
    </source>
</evidence>
<feature type="region of interest" description="Disordered" evidence="1">
    <location>
        <begin position="1"/>
        <end position="25"/>
    </location>
</feature>
<proteinExistence type="predicted"/>
<dbReference type="EMBL" id="AAILSW010000111">
    <property type="protein sequence ID" value="ECF6076932.1"/>
    <property type="molecule type" value="Genomic_DNA"/>
</dbReference>